<feature type="region of interest" description="Disordered" evidence="1">
    <location>
        <begin position="116"/>
        <end position="168"/>
    </location>
</feature>
<dbReference type="AlphaFoldDB" id="A0ABD4XWA3"/>
<evidence type="ECO:0000313" key="3">
    <source>
        <dbReference type="Proteomes" id="UP001161139"/>
    </source>
</evidence>
<sequence length="402" mass="42039">MADKAEPTIGRLGESQSLEDLDRDHAPAEEGVRTKRSWGGVASALGQNRPALVILAAIALAVGTWAYRKNAVVPVTDTNTAIAITPPAPAEGRTSSDVRVQGLESKVEDAALAEAEKTSGTYVPPLAPLAPPEPPKVDRAPPPPVAPEVSSPANNQANNQQAQRAQKEAEAIEKAITIQLEALSARVDGAGKIESTAVTLDLDGLSKSLTGTGRSAAAAGGSNETRLGYPMGTVWTATLKTGADTDRPGTVQAIIEQGPFAGRTALCNFTWPTREYINLECFAIRLDKESLPIKMVAVGPDEMPNLKAEYNGRYIQRLGSQFLVAFPAAYAEGLGRGGTTVVTNGGTTSTQDKLSGADLAIYAAGKATEPLMKEAQAIAGEIKPQAKIPPMQLIGLMLAEDI</sequence>
<feature type="region of interest" description="Disordered" evidence="1">
    <location>
        <begin position="1"/>
        <end position="34"/>
    </location>
</feature>
<reference evidence="2" key="1">
    <citation type="submission" date="2022-09" db="EMBL/GenBank/DDBJ databases">
        <title>Intensive care unit water sources are persistently colonized with multi-drug resistant bacteria and are the site of extensive horizontal gene transfer of antibiotic resistance genes.</title>
        <authorList>
            <person name="Diorio-Toth L."/>
        </authorList>
    </citation>
    <scope>NUCLEOTIDE SEQUENCE</scope>
    <source>
        <strain evidence="2">GD03864</strain>
    </source>
</reference>
<protein>
    <recommendedName>
        <fullName evidence="4">Type VI secretion protein</fullName>
    </recommendedName>
</protein>
<feature type="compositionally biased region" description="Basic and acidic residues" evidence="1">
    <location>
        <begin position="20"/>
        <end position="33"/>
    </location>
</feature>
<dbReference type="EMBL" id="JAOCDG010000003">
    <property type="protein sequence ID" value="MDH0686952.1"/>
    <property type="molecule type" value="Genomic_DNA"/>
</dbReference>
<feature type="compositionally biased region" description="Low complexity" evidence="1">
    <location>
        <begin position="147"/>
        <end position="164"/>
    </location>
</feature>
<proteinExistence type="predicted"/>
<name>A0ABD4XWA3_STUST</name>
<evidence type="ECO:0000256" key="1">
    <source>
        <dbReference type="SAM" id="MobiDB-lite"/>
    </source>
</evidence>
<evidence type="ECO:0000313" key="2">
    <source>
        <dbReference type="EMBL" id="MDH0686952.1"/>
    </source>
</evidence>
<organism evidence="2 3">
    <name type="scientific">Stutzerimonas stutzeri</name>
    <name type="common">Pseudomonas stutzeri</name>
    <dbReference type="NCBI Taxonomy" id="316"/>
    <lineage>
        <taxon>Bacteria</taxon>
        <taxon>Pseudomonadati</taxon>
        <taxon>Pseudomonadota</taxon>
        <taxon>Gammaproteobacteria</taxon>
        <taxon>Pseudomonadales</taxon>
        <taxon>Pseudomonadaceae</taxon>
        <taxon>Stutzerimonas</taxon>
    </lineage>
</organism>
<feature type="compositionally biased region" description="Pro residues" evidence="1">
    <location>
        <begin position="125"/>
        <end position="146"/>
    </location>
</feature>
<comment type="caution">
    <text evidence="2">The sequence shown here is derived from an EMBL/GenBank/DDBJ whole genome shotgun (WGS) entry which is preliminary data.</text>
</comment>
<dbReference type="RefSeq" id="WP_279648958.1">
    <property type="nucleotide sequence ID" value="NZ_JAOCDG010000003.1"/>
</dbReference>
<evidence type="ECO:0008006" key="4">
    <source>
        <dbReference type="Google" id="ProtNLM"/>
    </source>
</evidence>
<dbReference type="Proteomes" id="UP001161139">
    <property type="component" value="Unassembled WGS sequence"/>
</dbReference>
<gene>
    <name evidence="2" type="ORF">N5D09_02485</name>
</gene>
<accession>A0ABD4XWA3</accession>